<evidence type="ECO:0000313" key="3">
    <source>
        <dbReference type="Proteomes" id="UP000586918"/>
    </source>
</evidence>
<dbReference type="SUPFAM" id="SSF47336">
    <property type="entry name" value="ACP-like"/>
    <property type="match status" value="1"/>
</dbReference>
<proteinExistence type="predicted"/>
<evidence type="ECO:0000313" key="2">
    <source>
        <dbReference type="EMBL" id="NMH91203.1"/>
    </source>
</evidence>
<name>A0A848DF76_9PSEU</name>
<dbReference type="InterPro" id="IPR009081">
    <property type="entry name" value="PP-bd_ACP"/>
</dbReference>
<feature type="domain" description="Carrier" evidence="1">
    <location>
        <begin position="11"/>
        <end position="87"/>
    </location>
</feature>
<dbReference type="Pfam" id="PF00550">
    <property type="entry name" value="PP-binding"/>
    <property type="match status" value="1"/>
</dbReference>
<dbReference type="Proteomes" id="UP000586918">
    <property type="component" value="Unassembled WGS sequence"/>
</dbReference>
<dbReference type="EMBL" id="JAAXKZ010000014">
    <property type="protein sequence ID" value="NMH91203.1"/>
    <property type="molecule type" value="Genomic_DNA"/>
</dbReference>
<evidence type="ECO:0000259" key="1">
    <source>
        <dbReference type="PROSITE" id="PS50075"/>
    </source>
</evidence>
<comment type="caution">
    <text evidence="2">The sequence shown here is derived from an EMBL/GenBank/DDBJ whole genome shotgun (WGS) entry which is preliminary data.</text>
</comment>
<dbReference type="PROSITE" id="PS50075">
    <property type="entry name" value="CARRIER"/>
    <property type="match status" value="1"/>
</dbReference>
<sequence length="90" mass="9722">MTAPRHDLTPLEARTLVLDVLRTVSPGPALDALGPHDDLRDALGLDSLDFLAVVTRVSERTGRRIDEDDYDGLADLDGWVGLLTTSDPAL</sequence>
<reference evidence="2 3" key="1">
    <citation type="submission" date="2020-04" db="EMBL/GenBank/DDBJ databases">
        <authorList>
            <person name="Klaysubun C."/>
            <person name="Duangmal K."/>
            <person name="Lipun K."/>
        </authorList>
    </citation>
    <scope>NUCLEOTIDE SEQUENCE [LARGE SCALE GENOMIC DNA]</scope>
    <source>
        <strain evidence="2 3">DSM 45300</strain>
    </source>
</reference>
<keyword evidence="3" id="KW-1185">Reference proteome</keyword>
<dbReference type="RefSeq" id="WP_169411016.1">
    <property type="nucleotide sequence ID" value="NZ_JAAXKZ010000014.1"/>
</dbReference>
<gene>
    <name evidence="2" type="ORF">HF519_06270</name>
</gene>
<dbReference type="AlphaFoldDB" id="A0A848DF76"/>
<dbReference type="InterPro" id="IPR036736">
    <property type="entry name" value="ACP-like_sf"/>
</dbReference>
<organism evidence="2 3">
    <name type="scientific">Pseudonocardia bannensis</name>
    <dbReference type="NCBI Taxonomy" id="630973"/>
    <lineage>
        <taxon>Bacteria</taxon>
        <taxon>Bacillati</taxon>
        <taxon>Actinomycetota</taxon>
        <taxon>Actinomycetes</taxon>
        <taxon>Pseudonocardiales</taxon>
        <taxon>Pseudonocardiaceae</taxon>
        <taxon>Pseudonocardia</taxon>
    </lineage>
</organism>
<accession>A0A848DF76</accession>
<dbReference type="Gene3D" id="1.10.1200.10">
    <property type="entry name" value="ACP-like"/>
    <property type="match status" value="1"/>
</dbReference>
<protein>
    <submittedName>
        <fullName evidence="2">Acyl carrier protein</fullName>
    </submittedName>
</protein>